<evidence type="ECO:0000256" key="8">
    <source>
        <dbReference type="ARBA" id="ARBA00022801"/>
    </source>
</evidence>
<feature type="active site" description="Acyl-ester intermediate" evidence="14">
    <location>
        <position position="332"/>
    </location>
</feature>
<keyword evidence="4 14" id="KW-0997">Cell inner membrane</keyword>
<dbReference type="InterPro" id="IPR036138">
    <property type="entry name" value="PBP_dimer_sf"/>
</dbReference>
<dbReference type="Gene3D" id="3.90.1310.10">
    <property type="entry name" value="Penicillin-binding protein 2a (Domain 2)"/>
    <property type="match status" value="1"/>
</dbReference>
<comment type="subcellular location">
    <subcellularLocation>
        <location evidence="14">Cell inner membrane</location>
        <topology evidence="14">Single-pass membrane protein</topology>
    </subcellularLocation>
    <subcellularLocation>
        <location evidence="2">Cell membrane</location>
    </subcellularLocation>
    <subcellularLocation>
        <location evidence="1">Membrane</location>
        <topology evidence="1">Single-pass membrane protein</topology>
    </subcellularLocation>
</comment>
<accession>A0A4P7P1E9</accession>
<dbReference type="GO" id="GO:0009002">
    <property type="term" value="F:serine-type D-Ala-D-Ala carboxypeptidase activity"/>
    <property type="evidence" value="ECO:0007669"/>
    <property type="project" value="UniProtKB-UniRule"/>
</dbReference>
<dbReference type="GO" id="GO:0071972">
    <property type="term" value="F:peptidoglycan L,D-transpeptidase activity"/>
    <property type="evidence" value="ECO:0007669"/>
    <property type="project" value="TreeGrafter"/>
</dbReference>
<sequence>MSMRNKHRYQTESEIFFQKRLFRNRIYFALALALIFFSLLWVRMSYLQWVGYKHYHSMSEGNRISVEAIPPVRGRIFDRNHVLLADNQPVFVLKFSKDKIENIQDSFSTLQDLLPNLSEERLTRFFDRLKVTSKYRPLYLPYTLSEAEAARFAGHSYQLPGITLVAKLKRMYPFNKSAVHAIGYVGKINQKEFSKLSESKYAGTDVIGKLGVEKYYESLLHGSPGLQQIETNARGRVIQKLESVPAKPGKNIQLTIDIRLQQYIENYLDGKKAAVVVTDPKTGEILAYVSTPGYDPNLFVDGISQVKYQELLKDHNRPLINRVINGQYPPGSTIKPFVALAAIENNIISPYKKIFDPGFLEFKDHRYRDWKRQGHGLVDMNDAVAQSCDTYFYELSLNMGIDLIHDSLYPFGFGHHTKIDLYNESVGILPSKAWKSRVKGQTWYKGETIIAAIGQGYFLSTPLQLAKAISIMANRGEIVEPHLLKDNEQTKKEQIPIQNIENWEKVIKAMMDVLHSPRGTARKYGRDLPFKMAGKTGTAQVFSLNEGEYDEENIKKSLRDHSLFIGFAPVKKPKIAISVIVENSTLKAAPVAVDITKYYLSELQDEN</sequence>
<gene>
    <name evidence="14 17" type="primary">mrdA</name>
    <name evidence="17" type="ORF">GHNINEIG_01726</name>
</gene>
<keyword evidence="11 14" id="KW-1133">Transmembrane helix</keyword>
<dbReference type="GO" id="GO:0008270">
    <property type="term" value="F:zinc ion binding"/>
    <property type="evidence" value="ECO:0007669"/>
    <property type="project" value="UniProtKB-UniRule"/>
</dbReference>
<keyword evidence="8 14" id="KW-0378">Hydrolase</keyword>
<dbReference type="EC" id="3.4.16.4" evidence="14"/>
<evidence type="ECO:0000256" key="7">
    <source>
        <dbReference type="ARBA" id="ARBA00022692"/>
    </source>
</evidence>
<comment type="similarity">
    <text evidence="14">Belongs to the transpeptidase family. MrdA subfamily.</text>
</comment>
<feature type="binding site" evidence="14">
    <location>
        <position position="375"/>
    </location>
    <ligand>
        <name>Zn(2+)</name>
        <dbReference type="ChEBI" id="CHEBI:29105"/>
    </ligand>
</feature>
<evidence type="ECO:0000256" key="5">
    <source>
        <dbReference type="ARBA" id="ARBA00022645"/>
    </source>
</evidence>
<dbReference type="GO" id="GO:0006508">
    <property type="term" value="P:proteolysis"/>
    <property type="evidence" value="ECO:0007669"/>
    <property type="project" value="UniProtKB-KW"/>
</dbReference>
<dbReference type="GO" id="GO:0071555">
    <property type="term" value="P:cell wall organization"/>
    <property type="evidence" value="ECO:0007669"/>
    <property type="project" value="UniProtKB-KW"/>
</dbReference>
<feature type="binding site" evidence="14">
    <location>
        <position position="369"/>
    </location>
    <ligand>
        <name>Zn(2+)</name>
        <dbReference type="ChEBI" id="CHEBI:29105"/>
    </ligand>
</feature>
<evidence type="ECO:0000256" key="14">
    <source>
        <dbReference type="HAMAP-Rule" id="MF_02081"/>
    </source>
</evidence>
<dbReference type="HAMAP" id="MF_02081">
    <property type="entry name" value="MrdA_transpept"/>
    <property type="match status" value="1"/>
</dbReference>
<dbReference type="PANTHER" id="PTHR30627">
    <property type="entry name" value="PEPTIDOGLYCAN D,D-TRANSPEPTIDASE"/>
    <property type="match status" value="1"/>
</dbReference>
<feature type="domain" description="Penicillin-binding protein dimerisation" evidence="16">
    <location>
        <begin position="69"/>
        <end position="241"/>
    </location>
</feature>
<comment type="catalytic activity">
    <reaction evidence="14">
        <text>Preferential cleavage: (Ac)2-L-Lys-D-Ala-|-D-Ala. Also transpeptidation of peptidyl-alanyl moieties that are N-acyl substituents of D-alanine.</text>
        <dbReference type="EC" id="3.4.16.4"/>
    </reaction>
</comment>
<keyword evidence="7 14" id="KW-0812">Transmembrane</keyword>
<dbReference type="GO" id="GO:0009252">
    <property type="term" value="P:peptidoglycan biosynthetic process"/>
    <property type="evidence" value="ECO:0007669"/>
    <property type="project" value="UniProtKB-UniRule"/>
</dbReference>
<dbReference type="AlphaFoldDB" id="A0A4P7P1E9"/>
<evidence type="ECO:0000313" key="17">
    <source>
        <dbReference type="EMBL" id="QBZ83665.1"/>
    </source>
</evidence>
<dbReference type="InterPro" id="IPR017790">
    <property type="entry name" value="Penicillin-binding_protein_2"/>
</dbReference>
<comment type="pathway">
    <text evidence="14">Cell wall biogenesis; peptidoglycan biosynthesis.</text>
</comment>
<dbReference type="PANTHER" id="PTHR30627:SF2">
    <property type="entry name" value="PEPTIDOGLYCAN D,D-TRANSPEPTIDASE MRDA"/>
    <property type="match status" value="1"/>
</dbReference>
<dbReference type="Proteomes" id="UP000296201">
    <property type="component" value="Chromosome"/>
</dbReference>
<protein>
    <recommendedName>
        <fullName evidence="14">Peptidoglycan D,D-transpeptidase MrdA</fullName>
        <ecNumber evidence="14">3.4.16.4</ecNumber>
    </recommendedName>
    <alternativeName>
        <fullName evidence="14">Penicillin-binding protein 2</fullName>
        <shortName evidence="14">PBP-2</shortName>
    </alternativeName>
</protein>
<evidence type="ECO:0000256" key="4">
    <source>
        <dbReference type="ARBA" id="ARBA00022519"/>
    </source>
</evidence>
<dbReference type="GO" id="GO:0008360">
    <property type="term" value="P:regulation of cell shape"/>
    <property type="evidence" value="ECO:0007669"/>
    <property type="project" value="UniProtKB-KW"/>
</dbReference>
<keyword evidence="13 14" id="KW-0961">Cell wall biogenesis/degradation</keyword>
<feature type="domain" description="Penicillin-binding protein transpeptidase" evidence="15">
    <location>
        <begin position="274"/>
        <end position="588"/>
    </location>
</feature>
<dbReference type="UniPathway" id="UPA00219"/>
<dbReference type="SUPFAM" id="SSF56519">
    <property type="entry name" value="Penicillin binding protein dimerisation domain"/>
    <property type="match status" value="1"/>
</dbReference>
<evidence type="ECO:0000313" key="18">
    <source>
        <dbReference type="Proteomes" id="UP000296201"/>
    </source>
</evidence>
<dbReference type="NCBIfam" id="TIGR03423">
    <property type="entry name" value="pbp2_mrdA"/>
    <property type="match status" value="1"/>
</dbReference>
<keyword evidence="5 14" id="KW-0121">Carboxypeptidase</keyword>
<evidence type="ECO:0000256" key="2">
    <source>
        <dbReference type="ARBA" id="ARBA00004236"/>
    </source>
</evidence>
<dbReference type="InterPro" id="IPR050515">
    <property type="entry name" value="Beta-lactam/transpept"/>
</dbReference>
<keyword evidence="3 14" id="KW-1003">Cell membrane</keyword>
<dbReference type="EMBL" id="CP032096">
    <property type="protein sequence ID" value="QBZ83665.1"/>
    <property type="molecule type" value="Genomic_DNA"/>
</dbReference>
<organism evidence="17 18">
    <name type="scientific">Hydrogenovibrio crunogenus</name>
    <dbReference type="NCBI Taxonomy" id="39765"/>
    <lineage>
        <taxon>Bacteria</taxon>
        <taxon>Pseudomonadati</taxon>
        <taxon>Pseudomonadota</taxon>
        <taxon>Gammaproteobacteria</taxon>
        <taxon>Thiotrichales</taxon>
        <taxon>Piscirickettsiaceae</taxon>
        <taxon>Hydrogenovibrio</taxon>
    </lineage>
</organism>
<dbReference type="Pfam" id="PF00905">
    <property type="entry name" value="Transpeptidase"/>
    <property type="match status" value="1"/>
</dbReference>
<keyword evidence="14" id="KW-0862">Zinc</keyword>
<comment type="function">
    <text evidence="14">Catalyzes cross-linking of the peptidoglycan cell wall.</text>
</comment>
<evidence type="ECO:0000256" key="6">
    <source>
        <dbReference type="ARBA" id="ARBA00022670"/>
    </source>
</evidence>
<evidence type="ECO:0000259" key="15">
    <source>
        <dbReference type="Pfam" id="PF00905"/>
    </source>
</evidence>
<evidence type="ECO:0000256" key="9">
    <source>
        <dbReference type="ARBA" id="ARBA00022960"/>
    </source>
</evidence>
<evidence type="ECO:0000256" key="12">
    <source>
        <dbReference type="ARBA" id="ARBA00023136"/>
    </source>
</evidence>
<dbReference type="GO" id="GO:0008658">
    <property type="term" value="F:penicillin binding"/>
    <property type="evidence" value="ECO:0007669"/>
    <property type="project" value="UniProtKB-UniRule"/>
</dbReference>
<dbReference type="Pfam" id="PF03717">
    <property type="entry name" value="PBP_dimer"/>
    <property type="match status" value="1"/>
</dbReference>
<dbReference type="InterPro" id="IPR005311">
    <property type="entry name" value="PBP_dimer"/>
</dbReference>
<evidence type="ECO:0000256" key="11">
    <source>
        <dbReference type="ARBA" id="ARBA00022989"/>
    </source>
</evidence>
<dbReference type="OrthoDB" id="9766847at2"/>
<keyword evidence="10 14" id="KW-0573">Peptidoglycan synthesis</keyword>
<dbReference type="Gene3D" id="3.30.1390.30">
    <property type="entry name" value="Penicillin-binding protein 2a, domain 3"/>
    <property type="match status" value="1"/>
</dbReference>
<dbReference type="FunFam" id="3.40.710.10:FF:000024">
    <property type="entry name" value="Penicillin-binding protein 2"/>
    <property type="match status" value="1"/>
</dbReference>
<evidence type="ECO:0000259" key="16">
    <source>
        <dbReference type="Pfam" id="PF03717"/>
    </source>
</evidence>
<keyword evidence="18" id="KW-1185">Reference proteome</keyword>
<feature type="binding site" evidence="14">
    <location>
        <position position="388"/>
    </location>
    <ligand>
        <name>Zn(2+)</name>
        <dbReference type="ChEBI" id="CHEBI:29105"/>
    </ligand>
</feature>
<dbReference type="GO" id="GO:0005886">
    <property type="term" value="C:plasma membrane"/>
    <property type="evidence" value="ECO:0007669"/>
    <property type="project" value="UniProtKB-SubCell"/>
</dbReference>
<evidence type="ECO:0000256" key="3">
    <source>
        <dbReference type="ARBA" id="ARBA00022475"/>
    </source>
</evidence>
<dbReference type="Gene3D" id="3.40.710.10">
    <property type="entry name" value="DD-peptidase/beta-lactamase superfamily"/>
    <property type="match status" value="1"/>
</dbReference>
<evidence type="ECO:0000256" key="13">
    <source>
        <dbReference type="ARBA" id="ARBA00023316"/>
    </source>
</evidence>
<dbReference type="SUPFAM" id="SSF56601">
    <property type="entry name" value="beta-lactamase/transpeptidase-like"/>
    <property type="match status" value="1"/>
</dbReference>
<reference evidence="17 18" key="1">
    <citation type="submission" date="2018-08" db="EMBL/GenBank/DDBJ databases">
        <title>Horizontal acquisition of hydrogen conversion ability and other habitat adaptations in Hydrogenovibrio crunogenus strains.</title>
        <authorList>
            <person name="Gonnella G."/>
            <person name="Adam N."/>
            <person name="Perner M."/>
        </authorList>
    </citation>
    <scope>NUCLEOTIDE SEQUENCE [LARGE SCALE GENOMIC DNA]</scope>
    <source>
        <strain evidence="17 18">SP-41</strain>
    </source>
</reference>
<evidence type="ECO:0000256" key="10">
    <source>
        <dbReference type="ARBA" id="ARBA00022984"/>
    </source>
</evidence>
<feature type="binding site" evidence="14">
    <location>
        <position position="356"/>
    </location>
    <ligand>
        <name>Zn(2+)</name>
        <dbReference type="ChEBI" id="CHEBI:29105"/>
    </ligand>
</feature>
<feature type="transmembrane region" description="Helical" evidence="14">
    <location>
        <begin position="26"/>
        <end position="49"/>
    </location>
</feature>
<comment type="cofactor">
    <cofactor evidence="14">
        <name>Zn(2+)</name>
        <dbReference type="ChEBI" id="CHEBI:29105"/>
    </cofactor>
    <text evidence="14">Binds one Zn(2+) ion per subunit.</text>
</comment>
<keyword evidence="14" id="KW-0479">Metal-binding</keyword>
<proteinExistence type="inferred from homology"/>
<name>A0A4P7P1E9_9GAMM</name>
<dbReference type="InterPro" id="IPR001460">
    <property type="entry name" value="PCN-bd_Tpept"/>
</dbReference>
<keyword evidence="6 14" id="KW-0645">Protease</keyword>
<dbReference type="InterPro" id="IPR012338">
    <property type="entry name" value="Beta-lactam/transpept-like"/>
</dbReference>
<keyword evidence="9 14" id="KW-0133">Cell shape</keyword>
<keyword evidence="12 14" id="KW-0472">Membrane</keyword>
<evidence type="ECO:0000256" key="1">
    <source>
        <dbReference type="ARBA" id="ARBA00004167"/>
    </source>
</evidence>